<keyword evidence="5" id="KW-1185">Reference proteome</keyword>
<gene>
    <name evidence="4" type="ORF">D3H35_01020</name>
</gene>
<dbReference type="SUPFAM" id="SSF51182">
    <property type="entry name" value="RmlC-like cupins"/>
    <property type="match status" value="1"/>
</dbReference>
<keyword evidence="1" id="KW-0238">DNA-binding</keyword>
<dbReference type="Proteomes" id="UP000266340">
    <property type="component" value="Unassembled WGS sequence"/>
</dbReference>
<dbReference type="Gene3D" id="2.60.120.10">
    <property type="entry name" value="Jelly Rolls"/>
    <property type="match status" value="1"/>
</dbReference>
<dbReference type="GO" id="GO:0003677">
    <property type="term" value="F:DNA binding"/>
    <property type="evidence" value="ECO:0007669"/>
    <property type="project" value="UniProtKB-KW"/>
</dbReference>
<evidence type="ECO:0000313" key="5">
    <source>
        <dbReference type="Proteomes" id="UP000266340"/>
    </source>
</evidence>
<accession>A0A398CVJ1</accession>
<evidence type="ECO:0000259" key="3">
    <source>
        <dbReference type="Pfam" id="PF02311"/>
    </source>
</evidence>
<feature type="domain" description="AraC-type arabinose-binding/dimerisation" evidence="3">
    <location>
        <begin position="16"/>
        <end position="54"/>
    </location>
</feature>
<dbReference type="EMBL" id="QXJM01000008">
    <property type="protein sequence ID" value="RIE05329.1"/>
    <property type="molecule type" value="Genomic_DNA"/>
</dbReference>
<reference evidence="4 5" key="1">
    <citation type="submission" date="2018-09" db="EMBL/GenBank/DDBJ databases">
        <title>Cohnella cavernae sp. nov., isolated from a karst cave.</title>
        <authorList>
            <person name="Zhu H."/>
        </authorList>
    </citation>
    <scope>NUCLEOTIDE SEQUENCE [LARGE SCALE GENOMIC DNA]</scope>
    <source>
        <strain evidence="4 5">K2E09-144</strain>
    </source>
</reference>
<evidence type="ECO:0000256" key="1">
    <source>
        <dbReference type="ARBA" id="ARBA00023125"/>
    </source>
</evidence>
<evidence type="ECO:0000256" key="2">
    <source>
        <dbReference type="SAM" id="MobiDB-lite"/>
    </source>
</evidence>
<dbReference type="Pfam" id="PF02311">
    <property type="entry name" value="AraC_binding"/>
    <property type="match status" value="1"/>
</dbReference>
<dbReference type="InterPro" id="IPR014710">
    <property type="entry name" value="RmlC-like_jellyroll"/>
</dbReference>
<proteinExistence type="predicted"/>
<dbReference type="InterPro" id="IPR003313">
    <property type="entry name" value="AraC-bd"/>
</dbReference>
<dbReference type="AlphaFoldDB" id="A0A398CVJ1"/>
<comment type="caution">
    <text evidence="4">The sequence shown here is derived from an EMBL/GenBank/DDBJ whole genome shotgun (WGS) entry which is preliminary data.</text>
</comment>
<name>A0A398CVJ1_9BACL</name>
<organism evidence="4 5">
    <name type="scientific">Cohnella faecalis</name>
    <dbReference type="NCBI Taxonomy" id="2315694"/>
    <lineage>
        <taxon>Bacteria</taxon>
        <taxon>Bacillati</taxon>
        <taxon>Bacillota</taxon>
        <taxon>Bacilli</taxon>
        <taxon>Bacillales</taxon>
        <taxon>Paenibacillaceae</taxon>
        <taxon>Cohnella</taxon>
    </lineage>
</organism>
<feature type="region of interest" description="Disordered" evidence="2">
    <location>
        <begin position="84"/>
        <end position="105"/>
    </location>
</feature>
<evidence type="ECO:0000313" key="4">
    <source>
        <dbReference type="EMBL" id="RIE05329.1"/>
    </source>
</evidence>
<dbReference type="InterPro" id="IPR011051">
    <property type="entry name" value="RmlC_Cupin_sf"/>
</dbReference>
<sequence>MPGSVRVSNGPLGQKTLHAHEGFELYLCVSGSGFYMVGDRLFPLHAGTLTVIPRTPFTALIPLSIIVPSVCAFRRHFVPKAAERRLPDDRTRSSPIAGGRKKHRRKPLFSPHAAIRPCPIFA</sequence>
<dbReference type="GO" id="GO:0006355">
    <property type="term" value="P:regulation of DNA-templated transcription"/>
    <property type="evidence" value="ECO:0007669"/>
    <property type="project" value="InterPro"/>
</dbReference>
<protein>
    <recommendedName>
        <fullName evidence="3">AraC-type arabinose-binding/dimerisation domain-containing protein</fullName>
    </recommendedName>
</protein>